<evidence type="ECO:0000313" key="3">
    <source>
        <dbReference type="Proteomes" id="UP000008743"/>
    </source>
</evidence>
<evidence type="ECO:0000256" key="1">
    <source>
        <dbReference type="SAM" id="MobiDB-lite"/>
    </source>
</evidence>
<feature type="compositionally biased region" description="Low complexity" evidence="1">
    <location>
        <begin position="50"/>
        <end position="70"/>
    </location>
</feature>
<dbReference type="AlphaFoldDB" id="A0A0D2UA38"/>
<gene>
    <name evidence="2" type="ORF">CAOG_009609</name>
</gene>
<feature type="region of interest" description="Disordered" evidence="1">
    <location>
        <begin position="1"/>
        <end position="88"/>
    </location>
</feature>
<accession>A0A0D2UA38</accession>
<feature type="compositionally biased region" description="Polar residues" evidence="1">
    <location>
        <begin position="71"/>
        <end position="84"/>
    </location>
</feature>
<sequence>MQSMRGCSPPFVRPATSYESTPSRVPEIASPPAVPSGASIPRMAALTTFQPRSRSPPAAQAPLLPRPSALTQSIYSTPMPSHQQPVEFETTPSAVPRGFQGPNSKAAGLFPTPSSAPHHGHLHVQEGMLPFNSKATMQALPQPPSPTAMSWRVGKHGSQEGAERGLDMFSTNNWSSKPDRVSPVAFPQSMHGGLPHVPEGLHAHQPAASWNDHGFEELMSAFRAPNAFSMQKFQQEQPKQHQSQPKQPMQPMHPLPLEGYSQVAPVPLSYTMPAPQVLPAVTSTIHLQAGRVEQNEAPAPQLPPMTTEGVCTDWCVYLADVPADAPLSSIWKVFVELGLTPCGVAVTVVQQPQHSSLFSSKPVGPASSRFGRVYFTSSHAAAGARSHTKLWIRK</sequence>
<reference evidence="3" key="1">
    <citation type="submission" date="2011-02" db="EMBL/GenBank/DDBJ databases">
        <title>The Genome Sequence of Capsaspora owczarzaki ATCC 30864.</title>
        <authorList>
            <person name="Russ C."/>
            <person name="Cuomo C."/>
            <person name="Burger G."/>
            <person name="Gray M.W."/>
            <person name="Holland P.W.H."/>
            <person name="King N."/>
            <person name="Lang F.B.F."/>
            <person name="Roger A.J."/>
            <person name="Ruiz-Trillo I."/>
            <person name="Young S.K."/>
            <person name="Zeng Q."/>
            <person name="Gargeya S."/>
            <person name="Alvarado L."/>
            <person name="Berlin A."/>
            <person name="Chapman S.B."/>
            <person name="Chen Z."/>
            <person name="Freedman E."/>
            <person name="Gellesch M."/>
            <person name="Goldberg J."/>
            <person name="Griggs A."/>
            <person name="Gujja S."/>
            <person name="Heilman E."/>
            <person name="Heiman D."/>
            <person name="Howarth C."/>
            <person name="Mehta T."/>
            <person name="Neiman D."/>
            <person name="Pearson M."/>
            <person name="Roberts A."/>
            <person name="Saif S."/>
            <person name="Shea T."/>
            <person name="Shenoy N."/>
            <person name="Sisk P."/>
            <person name="Stolte C."/>
            <person name="Sykes S."/>
            <person name="White J."/>
            <person name="Yandava C."/>
            <person name="Haas B."/>
            <person name="Nusbaum C."/>
            <person name="Birren B."/>
        </authorList>
    </citation>
    <scope>NUCLEOTIDE SEQUENCE</scope>
    <source>
        <strain evidence="3">ATCC 30864</strain>
    </source>
</reference>
<feature type="region of interest" description="Disordered" evidence="1">
    <location>
        <begin position="231"/>
        <end position="254"/>
    </location>
</feature>
<protein>
    <submittedName>
        <fullName evidence="2">Uncharacterized protein</fullName>
    </submittedName>
</protein>
<evidence type="ECO:0000313" key="2">
    <source>
        <dbReference type="EMBL" id="KJE91921.1"/>
    </source>
</evidence>
<dbReference type="EMBL" id="KE346363">
    <property type="protein sequence ID" value="KJE91921.1"/>
    <property type="molecule type" value="Genomic_DNA"/>
</dbReference>
<proteinExistence type="predicted"/>
<name>A0A0D2UA38_CAPO3</name>
<organism evidence="2 3">
    <name type="scientific">Capsaspora owczarzaki (strain ATCC 30864)</name>
    <dbReference type="NCBI Taxonomy" id="595528"/>
    <lineage>
        <taxon>Eukaryota</taxon>
        <taxon>Filasterea</taxon>
        <taxon>Capsaspora</taxon>
    </lineage>
</organism>
<dbReference type="Proteomes" id="UP000008743">
    <property type="component" value="Unassembled WGS sequence"/>
</dbReference>
<dbReference type="InParanoid" id="A0A0D2UA38"/>
<keyword evidence="3" id="KW-1185">Reference proteome</keyword>